<dbReference type="Proteomes" id="UP000246145">
    <property type="component" value="Unassembled WGS sequence"/>
</dbReference>
<dbReference type="PANTHER" id="PTHR35563:SF2">
    <property type="entry name" value="BARREL METAL-DEPENDENT HYDROLASE, PUTATIVE (AFU_ORTHOLOGUE AFUA_1G16240)-RELATED"/>
    <property type="match status" value="1"/>
</dbReference>
<dbReference type="PANTHER" id="PTHR35563">
    <property type="entry name" value="BARREL METAL-DEPENDENT HYDROLASE, PUTATIVE (AFU_ORTHOLOGUE AFUA_1G16240)-RELATED"/>
    <property type="match status" value="1"/>
</dbReference>
<proteinExistence type="predicted"/>
<feature type="domain" description="Amidohydrolase-related" evidence="1">
    <location>
        <begin position="38"/>
        <end position="303"/>
    </location>
</feature>
<dbReference type="STRING" id="1231391.GCA_000308195_00429"/>
<dbReference type="AlphaFoldDB" id="A0A2U1CLI7"/>
<sequence>MSNQASGQDFRADALPLCQPPDPDPRMPLLHCPPGTTDCHVHVYGPESKYQVANTRSFDVPEALPATLRRLADTLGVERAVLVQPSGYGTDNSRHLDAADELGIPTRVIVALRADIPESDLRQLHHRGVRGVRYNIGHAGAVPIEEMPLLARKIAPLGWHVQLHVMDDGGQAPLAQMEEVLMSLPTDIVIDHIGSIRPERGVAQPGFQTLLRLVGTGRCWVKLSCGYRMSHEPPPYLDMLPYVQALVASRPDRLVWASDWPHVSFKGRMPNTTDLLDLMTTWVPDESTRNRIFVDNPTELYQF</sequence>
<keyword evidence="2" id="KW-0378">Hydrolase</keyword>
<dbReference type="GO" id="GO:0016787">
    <property type="term" value="F:hydrolase activity"/>
    <property type="evidence" value="ECO:0007669"/>
    <property type="project" value="UniProtKB-KW"/>
</dbReference>
<dbReference type="InterPro" id="IPR032466">
    <property type="entry name" value="Metal_Hydrolase"/>
</dbReference>
<dbReference type="RefSeq" id="WP_243410908.1">
    <property type="nucleotide sequence ID" value="NZ_JACCEX010000003.1"/>
</dbReference>
<comment type="caution">
    <text evidence="2">The sequence shown here is derived from an EMBL/GenBank/DDBJ whole genome shotgun (WGS) entry which is preliminary data.</text>
</comment>
<accession>A0A2U1CLI7</accession>
<dbReference type="InterPro" id="IPR052358">
    <property type="entry name" value="Aro_Compnd_Degr_Hydrolases"/>
</dbReference>
<reference evidence="2 3" key="1">
    <citation type="submission" date="2018-04" db="EMBL/GenBank/DDBJ databases">
        <title>Genomic Encyclopedia of Type Strains, Phase IV (KMG-IV): sequencing the most valuable type-strain genomes for metagenomic binning, comparative biology and taxonomic classification.</title>
        <authorList>
            <person name="Goeker M."/>
        </authorList>
    </citation>
    <scope>NUCLEOTIDE SEQUENCE [LARGE SCALE GENOMIC DNA]</scope>
    <source>
        <strain evidence="2 3">DSM 10065</strain>
    </source>
</reference>
<dbReference type="Pfam" id="PF04909">
    <property type="entry name" value="Amidohydro_2"/>
    <property type="match status" value="1"/>
</dbReference>
<protein>
    <submittedName>
        <fullName evidence="2">Putative TIM-barrel fold metal-dependent hydrolase</fullName>
    </submittedName>
</protein>
<dbReference type="InterPro" id="IPR006680">
    <property type="entry name" value="Amidohydro-rel"/>
</dbReference>
<evidence type="ECO:0000259" key="1">
    <source>
        <dbReference type="Pfam" id="PF04909"/>
    </source>
</evidence>
<evidence type="ECO:0000313" key="3">
    <source>
        <dbReference type="Proteomes" id="UP000246145"/>
    </source>
</evidence>
<name>A0A2U1CLI7_9BURK</name>
<organism evidence="2 3">
    <name type="scientific">Pusillimonas noertemannii</name>
    <dbReference type="NCBI Taxonomy" id="305977"/>
    <lineage>
        <taxon>Bacteria</taxon>
        <taxon>Pseudomonadati</taxon>
        <taxon>Pseudomonadota</taxon>
        <taxon>Betaproteobacteria</taxon>
        <taxon>Burkholderiales</taxon>
        <taxon>Alcaligenaceae</taxon>
        <taxon>Pusillimonas</taxon>
    </lineage>
</organism>
<gene>
    <name evidence="2" type="ORF">C7440_2614</name>
</gene>
<keyword evidence="3" id="KW-1185">Reference proteome</keyword>
<dbReference type="SUPFAM" id="SSF51556">
    <property type="entry name" value="Metallo-dependent hydrolases"/>
    <property type="match status" value="1"/>
</dbReference>
<dbReference type="Gene3D" id="3.20.20.140">
    <property type="entry name" value="Metal-dependent hydrolases"/>
    <property type="match status" value="1"/>
</dbReference>
<dbReference type="EMBL" id="QEKO01000003">
    <property type="protein sequence ID" value="PVY61880.1"/>
    <property type="molecule type" value="Genomic_DNA"/>
</dbReference>
<evidence type="ECO:0000313" key="2">
    <source>
        <dbReference type="EMBL" id="PVY61880.1"/>
    </source>
</evidence>